<dbReference type="GO" id="GO:0008276">
    <property type="term" value="F:protein methyltransferase activity"/>
    <property type="evidence" value="ECO:0007669"/>
    <property type="project" value="UniProtKB-ARBA"/>
</dbReference>
<dbReference type="Pfam" id="PF00096">
    <property type="entry name" value="zf-C2H2"/>
    <property type="match status" value="2"/>
</dbReference>
<feature type="compositionally biased region" description="Polar residues" evidence="10">
    <location>
        <begin position="1115"/>
        <end position="1134"/>
    </location>
</feature>
<accession>A0A7M7KF36</accession>
<dbReference type="InterPro" id="IPR013087">
    <property type="entry name" value="Znf_C2H2_type"/>
</dbReference>
<dbReference type="InterPro" id="IPR050331">
    <property type="entry name" value="Zinc_finger"/>
</dbReference>
<dbReference type="SMART" id="SM00355">
    <property type="entry name" value="ZnF_C2H2"/>
    <property type="match status" value="8"/>
</dbReference>
<feature type="compositionally biased region" description="Low complexity" evidence="10">
    <location>
        <begin position="432"/>
        <end position="465"/>
    </location>
</feature>
<keyword evidence="7" id="KW-0804">Transcription</keyword>
<keyword evidence="6" id="KW-0805">Transcription regulation</keyword>
<feature type="compositionally biased region" description="Gly residues" evidence="10">
    <location>
        <begin position="353"/>
        <end position="367"/>
    </location>
</feature>
<dbReference type="PROSITE" id="PS50157">
    <property type="entry name" value="ZINC_FINGER_C2H2_2"/>
    <property type="match status" value="6"/>
</dbReference>
<evidence type="ECO:0008006" key="15">
    <source>
        <dbReference type="Google" id="ProtNLM"/>
    </source>
</evidence>
<protein>
    <recommendedName>
        <fullName evidence="15">PR domain zinc finger protein 10</fullName>
    </recommendedName>
</protein>
<evidence type="ECO:0000256" key="2">
    <source>
        <dbReference type="ARBA" id="ARBA00022723"/>
    </source>
</evidence>
<dbReference type="InParanoid" id="A0A7M7KF36"/>
<evidence type="ECO:0000259" key="12">
    <source>
        <dbReference type="PROSITE" id="PS50280"/>
    </source>
</evidence>
<dbReference type="Proteomes" id="UP000594260">
    <property type="component" value="Unplaced"/>
</dbReference>
<dbReference type="InterPro" id="IPR036236">
    <property type="entry name" value="Znf_C2H2_sf"/>
</dbReference>
<feature type="region of interest" description="Disordered" evidence="10">
    <location>
        <begin position="1768"/>
        <end position="1808"/>
    </location>
</feature>
<feature type="compositionally biased region" description="Low complexity" evidence="10">
    <location>
        <begin position="1451"/>
        <end position="1468"/>
    </location>
</feature>
<organism evidence="13 14">
    <name type="scientific">Varroa destructor</name>
    <name type="common">Honeybee mite</name>
    <dbReference type="NCBI Taxonomy" id="109461"/>
    <lineage>
        <taxon>Eukaryota</taxon>
        <taxon>Metazoa</taxon>
        <taxon>Ecdysozoa</taxon>
        <taxon>Arthropoda</taxon>
        <taxon>Chelicerata</taxon>
        <taxon>Arachnida</taxon>
        <taxon>Acari</taxon>
        <taxon>Parasitiformes</taxon>
        <taxon>Mesostigmata</taxon>
        <taxon>Gamasina</taxon>
        <taxon>Dermanyssoidea</taxon>
        <taxon>Varroidae</taxon>
        <taxon>Varroa</taxon>
    </lineage>
</organism>
<feature type="compositionally biased region" description="Low complexity" evidence="10">
    <location>
        <begin position="594"/>
        <end position="648"/>
    </location>
</feature>
<evidence type="ECO:0000256" key="8">
    <source>
        <dbReference type="ARBA" id="ARBA00023242"/>
    </source>
</evidence>
<dbReference type="OrthoDB" id="3535323at2759"/>
<feature type="domain" description="C2H2-type" evidence="11">
    <location>
        <begin position="1047"/>
        <end position="1075"/>
    </location>
</feature>
<feature type="compositionally biased region" description="Low complexity" evidence="10">
    <location>
        <begin position="472"/>
        <end position="513"/>
    </location>
</feature>
<evidence type="ECO:0000256" key="3">
    <source>
        <dbReference type="ARBA" id="ARBA00022737"/>
    </source>
</evidence>
<feature type="compositionally biased region" description="Low complexity" evidence="10">
    <location>
        <begin position="1476"/>
        <end position="1486"/>
    </location>
</feature>
<feature type="compositionally biased region" description="Low complexity" evidence="10">
    <location>
        <begin position="368"/>
        <end position="394"/>
    </location>
</feature>
<feature type="region of interest" description="Disordered" evidence="10">
    <location>
        <begin position="1112"/>
        <end position="1134"/>
    </location>
</feature>
<feature type="region of interest" description="Disordered" evidence="10">
    <location>
        <begin position="1439"/>
        <end position="1492"/>
    </location>
</feature>
<dbReference type="GeneID" id="111252093"/>
<feature type="compositionally biased region" description="Basic and acidic residues" evidence="10">
    <location>
        <begin position="1768"/>
        <end position="1782"/>
    </location>
</feature>
<feature type="compositionally biased region" description="Low complexity" evidence="10">
    <location>
        <begin position="1233"/>
        <end position="1267"/>
    </location>
</feature>
<feature type="region of interest" description="Disordered" evidence="10">
    <location>
        <begin position="850"/>
        <end position="876"/>
    </location>
</feature>
<dbReference type="GO" id="GO:0008270">
    <property type="term" value="F:zinc ion binding"/>
    <property type="evidence" value="ECO:0007669"/>
    <property type="project" value="UniProtKB-KW"/>
</dbReference>
<feature type="compositionally biased region" description="Low complexity" evidence="10">
    <location>
        <begin position="531"/>
        <end position="543"/>
    </location>
</feature>
<dbReference type="GO" id="GO:0008170">
    <property type="term" value="F:N-methyltransferase activity"/>
    <property type="evidence" value="ECO:0007669"/>
    <property type="project" value="UniProtKB-ARBA"/>
</dbReference>
<feature type="compositionally biased region" description="Low complexity" evidence="10">
    <location>
        <begin position="551"/>
        <end position="582"/>
    </location>
</feature>
<reference evidence="13" key="1">
    <citation type="submission" date="2021-01" db="UniProtKB">
        <authorList>
            <consortium name="EnsemblMetazoa"/>
        </authorList>
    </citation>
    <scope>IDENTIFICATION</scope>
</reference>
<dbReference type="PROSITE" id="PS00028">
    <property type="entry name" value="ZINC_FINGER_C2H2_1"/>
    <property type="match status" value="7"/>
</dbReference>
<keyword evidence="2" id="KW-0479">Metal-binding</keyword>
<feature type="compositionally biased region" description="Low complexity" evidence="10">
    <location>
        <begin position="343"/>
        <end position="352"/>
    </location>
</feature>
<feature type="compositionally biased region" description="Basic residues" evidence="10">
    <location>
        <begin position="93"/>
        <end position="104"/>
    </location>
</feature>
<feature type="compositionally biased region" description="Basic and acidic residues" evidence="10">
    <location>
        <begin position="1439"/>
        <end position="1450"/>
    </location>
</feature>
<name>A0A7M7KF36_VARDE</name>
<dbReference type="EnsemblMetazoa" id="XM_022809521">
    <property type="protein sequence ID" value="XP_022665256"/>
    <property type="gene ID" value="LOC111252093"/>
</dbReference>
<comment type="subcellular location">
    <subcellularLocation>
        <location evidence="1">Nucleus</location>
    </subcellularLocation>
</comment>
<feature type="domain" description="C2H2-type" evidence="11">
    <location>
        <begin position="1685"/>
        <end position="1708"/>
    </location>
</feature>
<dbReference type="Gene3D" id="3.30.160.60">
    <property type="entry name" value="Classic Zinc Finger"/>
    <property type="match status" value="4"/>
</dbReference>
<proteinExistence type="predicted"/>
<keyword evidence="3" id="KW-0677">Repeat</keyword>
<evidence type="ECO:0000313" key="13">
    <source>
        <dbReference type="EnsemblMetazoa" id="XP_022665256"/>
    </source>
</evidence>
<keyword evidence="14" id="KW-1185">Reference proteome</keyword>
<feature type="region of interest" description="Disordered" evidence="10">
    <location>
        <begin position="92"/>
        <end position="122"/>
    </location>
</feature>
<evidence type="ECO:0000256" key="9">
    <source>
        <dbReference type="PROSITE-ProRule" id="PRU00042"/>
    </source>
</evidence>
<feature type="region of interest" description="Disordered" evidence="10">
    <location>
        <begin position="232"/>
        <end position="263"/>
    </location>
</feature>
<dbReference type="Pfam" id="PF21549">
    <property type="entry name" value="PRDM2_PR"/>
    <property type="match status" value="1"/>
</dbReference>
<feature type="compositionally biased region" description="Basic residues" evidence="10">
    <location>
        <begin position="2032"/>
        <end position="2045"/>
    </location>
</feature>
<dbReference type="PROSITE" id="PS50280">
    <property type="entry name" value="SET"/>
    <property type="match status" value="1"/>
</dbReference>
<dbReference type="SUPFAM" id="SSF57667">
    <property type="entry name" value="beta-beta-alpha zinc fingers"/>
    <property type="match status" value="3"/>
</dbReference>
<keyword evidence="5" id="KW-0862">Zinc</keyword>
<keyword evidence="8" id="KW-0539">Nucleus</keyword>
<evidence type="ECO:0000313" key="14">
    <source>
        <dbReference type="Proteomes" id="UP000594260"/>
    </source>
</evidence>
<dbReference type="RefSeq" id="XP_022665247.1">
    <property type="nucleotide sequence ID" value="XM_022809512.1"/>
</dbReference>
<dbReference type="GO" id="GO:0010468">
    <property type="term" value="P:regulation of gene expression"/>
    <property type="evidence" value="ECO:0007669"/>
    <property type="project" value="TreeGrafter"/>
</dbReference>
<sequence length="2045" mass="219619">MSLGQELVVWPSGLAPGDLEAYGYDDRLAPPGAAGPAGVTGVSGLNSLAVAAPGGLEASGMGVSALGGQGPVGTANVFEMASPPQGVVASLHQHTHPHTHHHSQHQGTADRQPTAGTGSHDPQLVNEQYAQAYVAALAARLQPQFAIGDDIATDADMSDLPEVLDLHQPAVSHRGSMACTQEPGDGAGSLVLVPQDPTSALQTAVLPNLHFDHLDKNALFDLLQAPGPPELRPSTQRYFDGAGSQGTSSHSAPYITSGGTSQASPGSYSLENYNYSPVSIVAAPPVNHHLSTGNNNHSHLTNGSPVSGTGPSIDLHNNAGGSSHSSSPSHHHHHHVNHHSHLVHPSSCSSHSGPGGNGINGGGGGGPHLPSSSTSSSTSTSPSGSASLSSLSLSSSLTPTGVNIGTPSSVCSSLASHSLQHHHQPHPHGCNSSSSTHHSACSSSNHHLTGAPHHASNGHHSNAASRSHHHLSSPSATSSTIAAITSIGMTGHGGSSTSSSGGSGTGSSSVETGSGDEGGASNNNNDQGVDSVHSNHSGNSSHHNNGEHGGSNHANNNNTSHQNHQSGLSSHHSASSGSHHSGGSAGHHQHVHQHSQQQQPEQQAQGHHQHVSQHLQQHSQPQSHSQHSSQTQPQFHHLVNNNSPLINNGNGGTNNVGHSNNNNNGSVGAGSATGGGQSQNQNYPINHKQMLAQKYAAEELQNSAYSQMIGGLGGLGTGGSGLGTLMGGSSASSGGGLVLTSASSTSTSSSATLGVNGVVGVSGVGGVNCLGSLQLDCGGVDSTGLLHPQLYMGSVDPMQTILCKDDTPNDLLEGTIVGVDLSLSKSHANTSLCPQNRIPSQIVNVNQRQDGVSVLRPPKKDRSSLQSNRRSPQPKDDCGTFCDECGLFYEKECSQHRVLMIKDERIQSRAFATLPSNHLVIQNVASNVNGPPVYAVFSRNVIPLRTMFGPMEGVPIKTTQKPNVPFPIFLSEDVSGCVILDTRDEERSNWMSFVRTAASPSEQNMAIVQQGGQIFFKVVTQILPKTELKVWYSDAYIQRYRLQQNVCECFDCGSTFSNSEILIQHFVNEHNDAQHLSSLTAAAVVPAGHPAAMPNQDVTGQLCQVRKPKIPRYPSSGQWQESSTSRQQHSASQMTGTVLIPTANELSNPNLYLTDSLIDNLMPRKSKRNYPMHSTCAQDALLLYNTADKALDAVELIEHITQLSNECGASLQTEIIASDGYSCMSSPLTIQQPQQLPHEQDQPQQHPASTSSEQQQQHQQDQAQSSSTNRDLANEFFETDRCVDFAQVETPVQTAVETPPVNAAPMDVTAVQTQPLDTTVEENQRQTPSVTEKRPPPTSAASSDQNSEENSNHNHHQHQQRRYDAVDHLDDTDEVIDEATMYYPCKKKRTDAREKERVPCQTALSARAGDLVAPVQQRLLHNSEQPKVVPSKISKFLQRRNEEVASRSPEETTSSLHSSSSMHSVDSSVRSDETTSDSSNSSLQEELPPPLPQQKRFIKNIKNKHYVRADSNLTSIDNIDSPLPSEESASPNEDVATNGETCELTEPNSVNDRRNNVGRVNTDGGDNAERVSQGESPPRSKSPKATFMTPLKKKLPKSIMEETQPKRVNQLGLNGGEVQSAEVTSAGSELPSEGSIHMQAAIVAVTSGKEKKKRLEYPCLLCEQSFSYVTTLRLHSKEHSTPEGFKCPKCPRTLNDFLMLRRHIRLYHIYPTTKSFRCETCGKTFCQTDKYKRHIRVHEAGDKKFKCDICGKILSRKDKLLDHVRNMHSEENSQEPGTKKDDEEGSQTMDTRKAPPDSTQPALSTPEKCRLKREGAGIQVRSFQCDQCGRGFRKRGMLAQHYAKQHPELPPESTSLEDQFEKVISEFPCPYCDKSYKSSTKRKQHIEQNHPMSEVPQSYKTLAASVRVAYVKCPWCLSQYTVRCKLYAHQRAKHQKLLDILNVTGITDDSWEKVDLEKKAACMKIQAAIEAELLKRKEQQENSAISKAGSSDSSATRINNAGCYSTSTGSSAAAKMVGTSSANHTKRDPQQHHNRIRNKNRIASN</sequence>
<dbReference type="InterPro" id="IPR001214">
    <property type="entry name" value="SET_dom"/>
</dbReference>
<feature type="compositionally biased region" description="Polar residues" evidence="10">
    <location>
        <begin position="289"/>
        <end position="310"/>
    </location>
</feature>
<feature type="region of interest" description="Disordered" evidence="10">
    <location>
        <begin position="286"/>
        <end position="394"/>
    </location>
</feature>
<feature type="region of interest" description="Disordered" evidence="10">
    <location>
        <begin position="2014"/>
        <end position="2045"/>
    </location>
</feature>
<evidence type="ECO:0000256" key="5">
    <source>
        <dbReference type="ARBA" id="ARBA00022833"/>
    </source>
</evidence>
<feature type="region of interest" description="Disordered" evidence="10">
    <location>
        <begin position="1513"/>
        <end position="1588"/>
    </location>
</feature>
<feature type="domain" description="C2H2-type" evidence="11">
    <location>
        <begin position="1823"/>
        <end position="1851"/>
    </location>
</feature>
<feature type="compositionally biased region" description="Basic residues" evidence="10">
    <location>
        <begin position="329"/>
        <end position="342"/>
    </location>
</feature>
<evidence type="ECO:0000256" key="4">
    <source>
        <dbReference type="ARBA" id="ARBA00022771"/>
    </source>
</evidence>
<feature type="region of interest" description="Disordered" evidence="10">
    <location>
        <begin position="1318"/>
        <end position="1366"/>
    </location>
</feature>
<dbReference type="PANTHER" id="PTHR16515:SF49">
    <property type="entry name" value="GASTRULA ZINC FINGER PROTEIN XLCGF49.1-LIKE-RELATED"/>
    <property type="match status" value="1"/>
</dbReference>
<feature type="domain" description="C2H2-type" evidence="11">
    <location>
        <begin position="1745"/>
        <end position="1773"/>
    </location>
</feature>
<feature type="domain" description="C2H2-type" evidence="11">
    <location>
        <begin position="1657"/>
        <end position="1684"/>
    </location>
</feature>
<dbReference type="InterPro" id="IPR046341">
    <property type="entry name" value="SET_dom_sf"/>
</dbReference>
<evidence type="ECO:0000259" key="11">
    <source>
        <dbReference type="PROSITE" id="PS50157"/>
    </source>
</evidence>
<feature type="domain" description="C2H2-type" evidence="11">
    <location>
        <begin position="1716"/>
        <end position="1743"/>
    </location>
</feature>
<dbReference type="GO" id="GO:0005634">
    <property type="term" value="C:nucleus"/>
    <property type="evidence" value="ECO:0007669"/>
    <property type="project" value="UniProtKB-SubCell"/>
</dbReference>
<feature type="compositionally biased region" description="Low complexity" evidence="10">
    <location>
        <begin position="655"/>
        <end position="666"/>
    </location>
</feature>
<evidence type="ECO:0000256" key="7">
    <source>
        <dbReference type="ARBA" id="ARBA00023163"/>
    </source>
</evidence>
<dbReference type="KEGG" id="vde:111252093"/>
<feature type="domain" description="SET" evidence="12">
    <location>
        <begin position="904"/>
        <end position="1033"/>
    </location>
</feature>
<evidence type="ECO:0000256" key="1">
    <source>
        <dbReference type="ARBA" id="ARBA00004123"/>
    </source>
</evidence>
<evidence type="ECO:0000256" key="10">
    <source>
        <dbReference type="SAM" id="MobiDB-lite"/>
    </source>
</evidence>
<evidence type="ECO:0000256" key="6">
    <source>
        <dbReference type="ARBA" id="ARBA00023015"/>
    </source>
</evidence>
<keyword evidence="4 9" id="KW-0863">Zinc-finger</keyword>
<dbReference type="Gene3D" id="2.170.270.10">
    <property type="entry name" value="SET domain"/>
    <property type="match status" value="1"/>
</dbReference>
<dbReference type="RefSeq" id="XP_022665256.1">
    <property type="nucleotide sequence ID" value="XM_022809521.1"/>
</dbReference>
<feature type="compositionally biased region" description="Gly residues" evidence="10">
    <location>
        <begin position="667"/>
        <end position="677"/>
    </location>
</feature>
<feature type="region of interest" description="Disordered" evidence="10">
    <location>
        <begin position="1233"/>
        <end position="1269"/>
    </location>
</feature>
<feature type="region of interest" description="Disordered" evidence="10">
    <location>
        <begin position="415"/>
        <end position="683"/>
    </location>
</feature>
<dbReference type="GO" id="GO:0008757">
    <property type="term" value="F:S-adenosylmethionine-dependent methyltransferase activity"/>
    <property type="evidence" value="ECO:0007669"/>
    <property type="project" value="UniProtKB-ARBA"/>
</dbReference>
<dbReference type="PANTHER" id="PTHR16515">
    <property type="entry name" value="PR DOMAIN ZINC FINGER PROTEIN"/>
    <property type="match status" value="1"/>
</dbReference>
<dbReference type="EnsemblMetazoa" id="XM_022809512">
    <property type="protein sequence ID" value="XP_022665247"/>
    <property type="gene ID" value="LOC111252093"/>
</dbReference>